<accession>A0ACB9RMU7</accession>
<name>A0ACB9RMU7_9MYRT</name>
<dbReference type="Proteomes" id="UP001057402">
    <property type="component" value="Chromosome 3"/>
</dbReference>
<proteinExistence type="predicted"/>
<comment type="caution">
    <text evidence="1">The sequence shown here is derived from an EMBL/GenBank/DDBJ whole genome shotgun (WGS) entry which is preliminary data.</text>
</comment>
<gene>
    <name evidence="1" type="ORF">MLD38_006527</name>
</gene>
<organism evidence="1 2">
    <name type="scientific">Melastoma candidum</name>
    <dbReference type="NCBI Taxonomy" id="119954"/>
    <lineage>
        <taxon>Eukaryota</taxon>
        <taxon>Viridiplantae</taxon>
        <taxon>Streptophyta</taxon>
        <taxon>Embryophyta</taxon>
        <taxon>Tracheophyta</taxon>
        <taxon>Spermatophyta</taxon>
        <taxon>Magnoliopsida</taxon>
        <taxon>eudicotyledons</taxon>
        <taxon>Gunneridae</taxon>
        <taxon>Pentapetalae</taxon>
        <taxon>rosids</taxon>
        <taxon>malvids</taxon>
        <taxon>Myrtales</taxon>
        <taxon>Melastomataceae</taxon>
        <taxon>Melastomatoideae</taxon>
        <taxon>Melastomateae</taxon>
        <taxon>Melastoma</taxon>
    </lineage>
</organism>
<evidence type="ECO:0000313" key="1">
    <source>
        <dbReference type="EMBL" id="KAI4380323.1"/>
    </source>
</evidence>
<keyword evidence="2" id="KW-1185">Reference proteome</keyword>
<evidence type="ECO:0000313" key="2">
    <source>
        <dbReference type="Proteomes" id="UP001057402"/>
    </source>
</evidence>
<sequence>MKLFTWAQNKLGTAKHCKKTVPNIIPPFPDEPEGRGSEDSGDWSRCLLTIGTLGSDSDPIRQQNPSVSTREEMLPEAEIEEDVGRIAEDSSLLPSGSKVLEEAVRDRAMLISVRRKDPRDYTNATNSTRKTTPALLLKQIFACGGGFPRPSCWRGPMPESKVDKVLKEMLRKKIHPRASPQVLPPQRYLEDGQRPRKFSSSNPPEREDPDKAASIKWDRTDSEYIVLEI</sequence>
<reference evidence="2" key="1">
    <citation type="journal article" date="2023" name="Front. Plant Sci.">
        <title>Chromosomal-level genome assembly of Melastoma candidum provides insights into trichome evolution.</title>
        <authorList>
            <person name="Zhong Y."/>
            <person name="Wu W."/>
            <person name="Sun C."/>
            <person name="Zou P."/>
            <person name="Liu Y."/>
            <person name="Dai S."/>
            <person name="Zhou R."/>
        </authorList>
    </citation>
    <scope>NUCLEOTIDE SEQUENCE [LARGE SCALE GENOMIC DNA]</scope>
</reference>
<dbReference type="EMBL" id="CM042882">
    <property type="protein sequence ID" value="KAI4380323.1"/>
    <property type="molecule type" value="Genomic_DNA"/>
</dbReference>
<protein>
    <submittedName>
        <fullName evidence="1">Uncharacterized protein</fullName>
    </submittedName>
</protein>